<proteinExistence type="evidence at transcript level"/>
<dbReference type="Pfam" id="PF13833">
    <property type="entry name" value="EF-hand_8"/>
    <property type="match status" value="1"/>
</dbReference>
<keyword evidence="4" id="KW-0472">Membrane</keyword>
<dbReference type="Pfam" id="PF13499">
    <property type="entry name" value="EF-hand_7"/>
    <property type="match status" value="1"/>
</dbReference>
<dbReference type="InterPro" id="IPR011992">
    <property type="entry name" value="EF-hand-dom_pair"/>
</dbReference>
<dbReference type="OMA" id="FIFNTQV"/>
<dbReference type="PANTHER" id="PTHR23056:SF98">
    <property type="entry name" value="CALCINEURIN B-LIKE PROTEIN"/>
    <property type="match status" value="1"/>
</dbReference>
<dbReference type="Gramene" id="Manes.11G027500.1.v8.1">
    <property type="protein sequence ID" value="Manes.11G027500.1.v8.1.CDS"/>
    <property type="gene ID" value="Manes.11G027500.v8.1"/>
</dbReference>
<evidence type="ECO:0000256" key="4">
    <source>
        <dbReference type="RuleBase" id="RU369080"/>
    </source>
</evidence>
<evidence type="ECO:0000256" key="3">
    <source>
        <dbReference type="ARBA" id="ARBA00023774"/>
    </source>
</evidence>
<dbReference type="GO" id="GO:0019722">
    <property type="term" value="P:calcium-mediated signaling"/>
    <property type="evidence" value="ECO:0007669"/>
    <property type="project" value="UniProtKB-UniRule"/>
</dbReference>
<comment type="subunit">
    <text evidence="4">Homodimer. Interacts with CIPK.</text>
</comment>
<dbReference type="STRING" id="3983.A0A2C9UXT7"/>
<evidence type="ECO:0000313" key="7">
    <source>
        <dbReference type="EMBL" id="OAY36520.1"/>
    </source>
</evidence>
<dbReference type="PRINTS" id="PR00450">
    <property type="entry name" value="RECOVERIN"/>
</dbReference>
<feature type="domain" description="EF-hand" evidence="5">
    <location>
        <begin position="142"/>
        <end position="177"/>
    </location>
</feature>
<dbReference type="OrthoDB" id="191686at2759"/>
<keyword evidence="2 4" id="KW-0106">Calcium</keyword>
<feature type="domain" description="EF-hand" evidence="5">
    <location>
        <begin position="186"/>
        <end position="221"/>
    </location>
</feature>
<dbReference type="GO" id="GO:0005509">
    <property type="term" value="F:calcium ion binding"/>
    <property type="evidence" value="ECO:0007669"/>
    <property type="project" value="UniProtKB-UniRule"/>
</dbReference>
<dbReference type="GO" id="GO:0016020">
    <property type="term" value="C:membrane"/>
    <property type="evidence" value="ECO:0007669"/>
    <property type="project" value="UniProtKB-SubCell"/>
</dbReference>
<organism evidence="7 8">
    <name type="scientific">Manihot esculenta</name>
    <name type="common">Cassava</name>
    <name type="synonym">Jatropha manihot</name>
    <dbReference type="NCBI Taxonomy" id="3983"/>
    <lineage>
        <taxon>Eukaryota</taxon>
        <taxon>Viridiplantae</taxon>
        <taxon>Streptophyta</taxon>
        <taxon>Embryophyta</taxon>
        <taxon>Tracheophyta</taxon>
        <taxon>Spermatophyta</taxon>
        <taxon>Magnoliopsida</taxon>
        <taxon>eudicotyledons</taxon>
        <taxon>Gunneridae</taxon>
        <taxon>Pentapetalae</taxon>
        <taxon>rosids</taxon>
        <taxon>fabids</taxon>
        <taxon>Malpighiales</taxon>
        <taxon>Euphorbiaceae</taxon>
        <taxon>Crotonoideae</taxon>
        <taxon>Manihoteae</taxon>
        <taxon>Manihot</taxon>
    </lineage>
</organism>
<evidence type="ECO:0000313" key="6">
    <source>
        <dbReference type="EMBL" id="AXM42385.1"/>
    </source>
</evidence>
<dbReference type="AlphaFoldDB" id="A0A2C9UXT7"/>
<evidence type="ECO:0000259" key="5">
    <source>
        <dbReference type="PROSITE" id="PS50222"/>
    </source>
</evidence>
<dbReference type="Gene3D" id="1.10.238.10">
    <property type="entry name" value="EF-hand"/>
    <property type="match status" value="1"/>
</dbReference>
<gene>
    <name evidence="6" type="primary">CBL6</name>
    <name evidence="7" type="ORF">MANES_11G027500</name>
</gene>
<dbReference type="PANTHER" id="PTHR23056">
    <property type="entry name" value="CALCINEURIN B"/>
    <property type="match status" value="1"/>
</dbReference>
<dbReference type="PROSITE" id="PS50222">
    <property type="entry name" value="EF_HAND_2"/>
    <property type="match status" value="3"/>
</dbReference>
<dbReference type="PROSITE" id="PS00018">
    <property type="entry name" value="EF_HAND_1"/>
    <property type="match status" value="1"/>
</dbReference>
<comment type="similarity">
    <text evidence="3 4">Belongs to the calcineurin regulatory subunit family.</text>
</comment>
<dbReference type="CDD" id="cd00051">
    <property type="entry name" value="EFh"/>
    <property type="match status" value="1"/>
</dbReference>
<keyword evidence="8" id="KW-1185">Reference proteome</keyword>
<keyword evidence="4" id="KW-0479">Metal-binding</keyword>
<dbReference type="SMART" id="SM00054">
    <property type="entry name" value="EFh"/>
    <property type="match status" value="3"/>
</dbReference>
<dbReference type="SUPFAM" id="SSF47473">
    <property type="entry name" value="EF-hand"/>
    <property type="match status" value="1"/>
</dbReference>
<evidence type="ECO:0000313" key="8">
    <source>
        <dbReference type="Proteomes" id="UP000091857"/>
    </source>
</evidence>
<keyword evidence="1 4" id="KW-0677">Repeat</keyword>
<evidence type="ECO:0000256" key="2">
    <source>
        <dbReference type="ARBA" id="ARBA00022837"/>
    </source>
</evidence>
<dbReference type="EMBL" id="CM004397">
    <property type="protein sequence ID" value="OAY36520.1"/>
    <property type="molecule type" value="Genomic_DNA"/>
</dbReference>
<evidence type="ECO:0000256" key="1">
    <source>
        <dbReference type="ARBA" id="ARBA00022737"/>
    </source>
</evidence>
<feature type="domain" description="EF-hand" evidence="5">
    <location>
        <begin position="105"/>
        <end position="140"/>
    </location>
</feature>
<reference evidence="7 8" key="1">
    <citation type="submission" date="2016-02" db="EMBL/GenBank/DDBJ databases">
        <title>WGS assembly of Manihot esculenta.</title>
        <authorList>
            <person name="Bredeson J.V."/>
            <person name="Prochnik S.E."/>
            <person name="Lyons J.B."/>
            <person name="Schmutz J."/>
            <person name="Grimwood J."/>
            <person name="Vrebalov J."/>
            <person name="Bart R.S."/>
            <person name="Amuge T."/>
            <person name="Ferguson M.E."/>
            <person name="Green R."/>
            <person name="Putnam N."/>
            <person name="Stites J."/>
            <person name="Rounsley S."/>
            <person name="Rokhsar D.S."/>
        </authorList>
    </citation>
    <scope>NUCLEOTIDE SEQUENCE [LARGE SCALE GENOMIC DNA]</scope>
    <source>
        <strain evidence="8">cv. AM560-2</strain>
        <tissue evidence="7">Leaf</tissue>
    </source>
</reference>
<dbReference type="EMBL" id="MF960918">
    <property type="protein sequence ID" value="AXM42385.1"/>
    <property type="molecule type" value="mRNA"/>
</dbReference>
<accession>A0A2C9UXT7</accession>
<dbReference type="GO" id="GO:0019900">
    <property type="term" value="F:kinase binding"/>
    <property type="evidence" value="ECO:0007669"/>
    <property type="project" value="UniProtKB-UniRule"/>
</dbReference>
<dbReference type="Proteomes" id="UP000091857">
    <property type="component" value="Chromosome 11"/>
</dbReference>
<protein>
    <recommendedName>
        <fullName evidence="4">Calcineurin B-like protein</fullName>
    </recommendedName>
</protein>
<name>A0A2C9UXT7_MANES</name>
<dbReference type="InterPro" id="IPR018247">
    <property type="entry name" value="EF_Hand_1_Ca_BS"/>
</dbReference>
<reference evidence="6" key="2">
    <citation type="submission" date="2017-09" db="EMBL/GenBank/DDBJ databases">
        <title>The relation between CBL-CIPK signal network and abiotic stress in cassava (Manihot esculenta).</title>
        <authorList>
            <person name="Wan S."/>
            <person name="Zhou Y."/>
            <person name="Mo C."/>
            <person name="Jiang X."/>
        </authorList>
    </citation>
    <scope>NUCLEOTIDE SEQUENCE</scope>
    <source>
        <strain evidence="6">SC8</strain>
    </source>
</reference>
<sequence length="248" mass="28559">MDSTRSSLEKSSSYFSPSERLCAVLKGIIETVIFNFLGCFNFHRLPPKPHYSFNDLDRIASTTLFSVNEVEALLDLFKKLSSSIVDDGLLHREELRLALLRTPASKNLFLDRIFDLFDEKKNGAVDFEEFAHALNIFHPRASLEDKIDFAFRLYDLRETGYIEREEVRQMLNAIILESDLQLSEEYLEAIIDKTFADADIDEDGKINREEWKAFVVQNPTLLKHMTLPSLTDITTAFPSFIFSTEVDD</sequence>
<dbReference type="InterPro" id="IPR045198">
    <property type="entry name" value="CNBL1-10"/>
</dbReference>
<comment type="function">
    <text evidence="4">Acts as a calcium sensor. CBL proteins interact with CIPK serine-threonine protein kinases. Binding of a CBL protein to the regulatory NAF domain of a CIPK protein lead to the activation of the kinase in a calcium-dependent manner.</text>
</comment>
<dbReference type="FunFam" id="1.10.238.10:FF:000073">
    <property type="entry name" value="calcineurin B-like protein 3"/>
    <property type="match status" value="1"/>
</dbReference>
<dbReference type="InterPro" id="IPR002048">
    <property type="entry name" value="EF_hand_dom"/>
</dbReference>
<comment type="subcellular location">
    <subcellularLocation>
        <location evidence="4">Membrane</location>
    </subcellularLocation>
</comment>